<protein>
    <submittedName>
        <fullName evidence="17">Nitrate reductase</fullName>
    </submittedName>
</protein>
<dbReference type="PANTHER" id="PTHR43105:SF9">
    <property type="entry name" value="NADPH-FE(3+) OXIDOREDUCTASE SUBUNIT ALPHA"/>
    <property type="match status" value="1"/>
</dbReference>
<dbReference type="InterPro" id="IPR041854">
    <property type="entry name" value="BFD-like_2Fe2S-bd_dom_sf"/>
</dbReference>
<dbReference type="InterPro" id="IPR050123">
    <property type="entry name" value="Prok_molybdopt-oxidoreductase"/>
</dbReference>
<comment type="cofactor">
    <cofactor evidence="1">
        <name>Mo-bis(molybdopterin guanine dinucleotide)</name>
        <dbReference type="ChEBI" id="CHEBI:60539"/>
    </cofactor>
</comment>
<dbReference type="OrthoDB" id="9810782at2"/>
<evidence type="ECO:0000256" key="11">
    <source>
        <dbReference type="ARBA" id="ARBA00023002"/>
    </source>
</evidence>
<evidence type="ECO:0000256" key="14">
    <source>
        <dbReference type="ARBA" id="ARBA00023063"/>
    </source>
</evidence>
<organism evidence="17 18">
    <name type="scientific">Sodalis praecaptivus</name>
    <dbReference type="NCBI Taxonomy" id="1239307"/>
    <lineage>
        <taxon>Bacteria</taxon>
        <taxon>Pseudomonadati</taxon>
        <taxon>Pseudomonadota</taxon>
        <taxon>Gammaproteobacteria</taxon>
        <taxon>Enterobacterales</taxon>
        <taxon>Bruguierivoracaceae</taxon>
        <taxon>Sodalis</taxon>
    </lineage>
</organism>
<dbReference type="CDD" id="cd02791">
    <property type="entry name" value="MopB_CT_Nitrate-R-NapA-like"/>
    <property type="match status" value="1"/>
</dbReference>
<dbReference type="Pfam" id="PF00384">
    <property type="entry name" value="Molybdopterin"/>
    <property type="match status" value="1"/>
</dbReference>
<dbReference type="SMART" id="SM00926">
    <property type="entry name" value="Molybdop_Fe4S4"/>
    <property type="match status" value="1"/>
</dbReference>
<dbReference type="EMBL" id="CP006569">
    <property type="protein sequence ID" value="AHF77454.1"/>
    <property type="molecule type" value="Genomic_DNA"/>
</dbReference>
<dbReference type="GO" id="GO:1990204">
    <property type="term" value="C:oxidoreductase complex"/>
    <property type="evidence" value="ECO:0007669"/>
    <property type="project" value="UniProtKB-ARBA"/>
</dbReference>
<evidence type="ECO:0000256" key="2">
    <source>
        <dbReference type="ARBA" id="ARBA00001966"/>
    </source>
</evidence>
<dbReference type="InterPro" id="IPR041957">
    <property type="entry name" value="CT_Nitrate-R-NapA-like"/>
</dbReference>
<dbReference type="PATRIC" id="fig|1239307.3.peg.2685"/>
<dbReference type="PANTHER" id="PTHR43105">
    <property type="entry name" value="RESPIRATORY NITRATE REDUCTASE"/>
    <property type="match status" value="1"/>
</dbReference>
<name>W0HUN5_9GAMM</name>
<evidence type="ECO:0000256" key="9">
    <source>
        <dbReference type="ARBA" id="ARBA00022723"/>
    </source>
</evidence>
<dbReference type="Gene3D" id="1.10.10.1100">
    <property type="entry name" value="BFD-like [2Fe-2S]-binding domain"/>
    <property type="match status" value="1"/>
</dbReference>
<proteinExistence type="inferred from homology"/>
<keyword evidence="14" id="KW-0534">Nitrate assimilation</keyword>
<dbReference type="Gene3D" id="2.20.25.90">
    <property type="entry name" value="ADC-like domains"/>
    <property type="match status" value="1"/>
</dbReference>
<dbReference type="Gene3D" id="3.40.228.10">
    <property type="entry name" value="Dimethylsulfoxide Reductase, domain 2"/>
    <property type="match status" value="1"/>
</dbReference>
<keyword evidence="7" id="KW-0285">Flavoprotein</keyword>
<dbReference type="RefSeq" id="WP_025422600.1">
    <property type="nucleotide sequence ID" value="NZ_CP006569.1"/>
</dbReference>
<evidence type="ECO:0000259" key="16">
    <source>
        <dbReference type="PROSITE" id="PS51669"/>
    </source>
</evidence>
<dbReference type="GO" id="GO:0016020">
    <property type="term" value="C:membrane"/>
    <property type="evidence" value="ECO:0007669"/>
    <property type="project" value="TreeGrafter"/>
</dbReference>
<keyword evidence="8" id="KW-0001">2Fe-2S</keyword>
<evidence type="ECO:0000256" key="1">
    <source>
        <dbReference type="ARBA" id="ARBA00001942"/>
    </source>
</evidence>
<dbReference type="GO" id="GO:0045333">
    <property type="term" value="P:cellular respiration"/>
    <property type="evidence" value="ECO:0007669"/>
    <property type="project" value="UniProtKB-ARBA"/>
</dbReference>
<keyword evidence="10" id="KW-0274">FAD</keyword>
<dbReference type="SUPFAM" id="SSF53706">
    <property type="entry name" value="Formate dehydrogenase/DMSO reductase, domains 1-3"/>
    <property type="match status" value="1"/>
</dbReference>
<keyword evidence="9" id="KW-0479">Metal-binding</keyword>
<dbReference type="Gene3D" id="2.40.40.20">
    <property type="match status" value="1"/>
</dbReference>
<dbReference type="InterPro" id="IPR009010">
    <property type="entry name" value="Asp_de-COase-like_dom_sf"/>
</dbReference>
<dbReference type="SUPFAM" id="SSF50692">
    <property type="entry name" value="ADC-like"/>
    <property type="match status" value="1"/>
</dbReference>
<dbReference type="GO" id="GO:0051539">
    <property type="term" value="F:4 iron, 4 sulfur cluster binding"/>
    <property type="evidence" value="ECO:0007669"/>
    <property type="project" value="UniProtKB-KW"/>
</dbReference>
<keyword evidence="18" id="KW-1185">Reference proteome</keyword>
<evidence type="ECO:0000256" key="5">
    <source>
        <dbReference type="ARBA" id="ARBA00022485"/>
    </source>
</evidence>
<feature type="domain" description="4Fe-4S Mo/W bis-MGD-type" evidence="16">
    <location>
        <begin position="1"/>
        <end position="56"/>
    </location>
</feature>
<keyword evidence="11" id="KW-0560">Oxidoreductase</keyword>
<evidence type="ECO:0000256" key="8">
    <source>
        <dbReference type="ARBA" id="ARBA00022714"/>
    </source>
</evidence>
<reference evidence="17 18" key="1">
    <citation type="journal article" date="2014" name="Genome Biol. Evol.">
        <title>Genome degeneration and adaptation in a nascent stage of symbiosis.</title>
        <authorList>
            <person name="Oakeson K.F."/>
            <person name="Gil R."/>
            <person name="Clayton A.L."/>
            <person name="Dunn D.M."/>
            <person name="von Niederhausern A.C."/>
            <person name="Hamil C."/>
            <person name="Aoyagi A."/>
            <person name="Duval B."/>
            <person name="Baca A."/>
            <person name="Silva F.J."/>
            <person name="Vallier A."/>
            <person name="Jackson D.G."/>
            <person name="Latorre A."/>
            <person name="Weiss R.B."/>
            <person name="Heddi A."/>
            <person name="Moya A."/>
            <person name="Dale C."/>
        </authorList>
    </citation>
    <scope>NUCLEOTIDE SEQUENCE [LARGE SCALE GENOMIC DNA]</scope>
    <source>
        <strain evidence="17 18">HS1</strain>
    </source>
</reference>
<dbReference type="Gene3D" id="3.40.50.740">
    <property type="match status" value="1"/>
</dbReference>
<dbReference type="Pfam" id="PF01568">
    <property type="entry name" value="Molydop_binding"/>
    <property type="match status" value="1"/>
</dbReference>
<evidence type="ECO:0000256" key="6">
    <source>
        <dbReference type="ARBA" id="ARBA00022505"/>
    </source>
</evidence>
<dbReference type="InterPro" id="IPR027467">
    <property type="entry name" value="MopterinOxRdtase_cofactor_BS"/>
</dbReference>
<comment type="cofactor">
    <cofactor evidence="2">
        <name>[4Fe-4S] cluster</name>
        <dbReference type="ChEBI" id="CHEBI:49883"/>
    </cofactor>
</comment>
<evidence type="ECO:0000256" key="12">
    <source>
        <dbReference type="ARBA" id="ARBA00023004"/>
    </source>
</evidence>
<dbReference type="InterPro" id="IPR006963">
    <property type="entry name" value="Mopterin_OxRdtase_4Fe-4S_dom"/>
</dbReference>
<comment type="cofactor">
    <cofactor evidence="3">
        <name>FAD</name>
        <dbReference type="ChEBI" id="CHEBI:57692"/>
    </cofactor>
</comment>
<dbReference type="HOGENOM" id="CLU_000422_13_4_6"/>
<dbReference type="InterPro" id="IPR006656">
    <property type="entry name" value="Mopterin_OxRdtase"/>
</dbReference>
<comment type="similarity">
    <text evidence="4">Belongs to the prokaryotic molybdopterin-containing oxidoreductase family. NasA/NapA/NarB subfamily.</text>
</comment>
<dbReference type="Pfam" id="PF04324">
    <property type="entry name" value="Fer2_BFD"/>
    <property type="match status" value="1"/>
</dbReference>
<sequence length="871" mass="94357">MTRCTTCPYCGVGCGLQATPQPDGGVALSADTHHPANRGRLCVKGAALGDTLGHEGRLLSPQVDGAPADWGFALDSVADRLSAIIRRHGPHAVAFYASGQLLTEDYYAANKLMKGFIGSGNIDTNSRLCMASAVVGYKRAFGADAVPCCYEDLEQTQLAIVAGSNAAWAHPVAWQRLLAARQARPATKIVVIDPRRTASCDDADLHLPLRPGTDAALFAGLLHWLHQQGGLDPRLWPQLNGLEATLAAAAAWTLPAVAQFCRLAEADILAFYRLFADSDRALTLYCMGINQSTSGSDKCNAIINLHLASGKIGRPGCGPFSLTGQPNAMGGREVGGLANQLACHMDFSEENVDRLRRFWHSERVATEPGLKAVALFEAIARGEVKAVWIMGTNPAVSLPDGLRVRQALTGCELVVVSDVSAKTDTTELAHILLPAQAWGEKDGTVTNSERRISRQRRFLTPAGEARPDWWIISQVAQRMGFASAFAWHHPAAIFREHAALSGFENQGRRAFDISGLATVTDDEWDRLTPVQWPVNARHPQGQARLFGSGRCYHPDGKARLIPIQPRLPVAKPAALWPLLLNTGRTRDQWHTMTRTGLVSRLMQHQSEPWCDIHPLDAARFGLEDGCLARIQSAQGWVVVRCRLTSSQQPGCLFVPMHWNRQFCNMANVDQLVAPHTCPFAGQPESKQTAVRIQRYDCDWQGVVLARQPLTLGDAVWWSRMPYGAVTAYWLAGSGAASDWFAALAGHAHWRYQQAQTPEVLHRLGWGDGALQIAFYAARGAQPVIDIPAVVAAFSDAPAPEDRLALLAGQQASGEAAGRTICSCYGVGERQIAQAIDEGCGTVEALGKRLRCGTNCGSCIPELKQLLARQPA</sequence>
<evidence type="ECO:0000256" key="4">
    <source>
        <dbReference type="ARBA" id="ARBA00008747"/>
    </source>
</evidence>
<dbReference type="CDD" id="cd02754">
    <property type="entry name" value="MopB_Nitrate-R-NapA-like"/>
    <property type="match status" value="1"/>
</dbReference>
<dbReference type="GO" id="GO:0051537">
    <property type="term" value="F:2 iron, 2 sulfur cluster binding"/>
    <property type="evidence" value="ECO:0007669"/>
    <property type="project" value="UniProtKB-KW"/>
</dbReference>
<dbReference type="GO" id="GO:0046872">
    <property type="term" value="F:metal ion binding"/>
    <property type="evidence" value="ECO:0007669"/>
    <property type="project" value="UniProtKB-KW"/>
</dbReference>
<evidence type="ECO:0000256" key="10">
    <source>
        <dbReference type="ARBA" id="ARBA00022827"/>
    </source>
</evidence>
<dbReference type="GO" id="GO:0016491">
    <property type="term" value="F:oxidoreductase activity"/>
    <property type="evidence" value="ECO:0007669"/>
    <property type="project" value="UniProtKB-KW"/>
</dbReference>
<keyword evidence="13" id="KW-0411">Iron-sulfur</keyword>
<evidence type="ECO:0000256" key="3">
    <source>
        <dbReference type="ARBA" id="ARBA00001974"/>
    </source>
</evidence>
<evidence type="ECO:0000256" key="13">
    <source>
        <dbReference type="ARBA" id="ARBA00023014"/>
    </source>
</evidence>
<dbReference type="PROSITE" id="PS00551">
    <property type="entry name" value="MOLYBDOPTERIN_PROK_1"/>
    <property type="match status" value="1"/>
</dbReference>
<dbReference type="Pfam" id="PF04879">
    <property type="entry name" value="Molybdop_Fe4S4"/>
    <property type="match status" value="1"/>
</dbReference>
<evidence type="ECO:0000313" key="18">
    <source>
        <dbReference type="Proteomes" id="UP000019028"/>
    </source>
</evidence>
<dbReference type="AlphaFoldDB" id="W0HUN5"/>
<dbReference type="InterPro" id="IPR006657">
    <property type="entry name" value="MoPterin_dinucl-bd_dom"/>
</dbReference>
<comment type="cofactor">
    <cofactor evidence="15">
        <name>[2Fe-2S] cluster</name>
        <dbReference type="ChEBI" id="CHEBI:190135"/>
    </cofactor>
</comment>
<dbReference type="FunFam" id="1.10.10.1100:FF:000002">
    <property type="entry name" value="Nitrite reductase large subunit"/>
    <property type="match status" value="1"/>
</dbReference>
<dbReference type="GO" id="GO:0042128">
    <property type="term" value="P:nitrate assimilation"/>
    <property type="evidence" value="ECO:0007669"/>
    <property type="project" value="UniProtKB-KW"/>
</dbReference>
<evidence type="ECO:0000313" key="17">
    <source>
        <dbReference type="EMBL" id="AHF77454.1"/>
    </source>
</evidence>
<evidence type="ECO:0000256" key="15">
    <source>
        <dbReference type="ARBA" id="ARBA00034078"/>
    </source>
</evidence>
<keyword evidence="6" id="KW-0500">Molybdenum</keyword>
<gene>
    <name evidence="17" type="primary">nasA</name>
    <name evidence="17" type="ORF">Sant_2411</name>
</gene>
<dbReference type="PROSITE" id="PS51669">
    <property type="entry name" value="4FE4S_MOW_BIS_MGD"/>
    <property type="match status" value="1"/>
</dbReference>
<dbReference type="InterPro" id="IPR007419">
    <property type="entry name" value="BFD-like_2Fe2S-bd_dom"/>
</dbReference>
<keyword evidence="12" id="KW-0408">Iron</keyword>
<evidence type="ECO:0000256" key="7">
    <source>
        <dbReference type="ARBA" id="ARBA00022630"/>
    </source>
</evidence>
<keyword evidence="5" id="KW-0004">4Fe-4S</keyword>
<dbReference type="KEGG" id="sod:Sant_2411"/>
<accession>W0HUN5</accession>
<dbReference type="GO" id="GO:0043546">
    <property type="term" value="F:molybdopterin cofactor binding"/>
    <property type="evidence" value="ECO:0007669"/>
    <property type="project" value="InterPro"/>
</dbReference>
<dbReference type="Proteomes" id="UP000019028">
    <property type="component" value="Chromosome"/>
</dbReference>